<protein>
    <submittedName>
        <fullName evidence="8">Fungal-specific transcription factor domain-containing protein</fullName>
    </submittedName>
</protein>
<dbReference type="InterPro" id="IPR051615">
    <property type="entry name" value="Transcr_Regulatory_Elem"/>
</dbReference>
<evidence type="ECO:0000256" key="1">
    <source>
        <dbReference type="ARBA" id="ARBA00022723"/>
    </source>
</evidence>
<keyword evidence="4" id="KW-0238">DNA-binding</keyword>
<evidence type="ECO:0000256" key="6">
    <source>
        <dbReference type="ARBA" id="ARBA00023242"/>
    </source>
</evidence>
<dbReference type="SMART" id="SM00906">
    <property type="entry name" value="Fungal_trans"/>
    <property type="match status" value="1"/>
</dbReference>
<dbReference type="EMBL" id="JAGTJQ010000005">
    <property type="protein sequence ID" value="KAH7030573.1"/>
    <property type="molecule type" value="Genomic_DNA"/>
</dbReference>
<evidence type="ECO:0000259" key="7">
    <source>
        <dbReference type="SMART" id="SM00906"/>
    </source>
</evidence>
<dbReference type="GO" id="GO:0006351">
    <property type="term" value="P:DNA-templated transcription"/>
    <property type="evidence" value="ECO:0007669"/>
    <property type="project" value="InterPro"/>
</dbReference>
<keyword evidence="3" id="KW-0805">Transcription regulation</keyword>
<dbReference type="CDD" id="cd12148">
    <property type="entry name" value="fungal_TF_MHR"/>
    <property type="match status" value="1"/>
</dbReference>
<dbReference type="PANTHER" id="PTHR31313:SF85">
    <property type="entry name" value="ZN(II)2CYS6 TRANSCRIPTION FACTOR (EUROFUNG)"/>
    <property type="match status" value="1"/>
</dbReference>
<keyword evidence="2" id="KW-0862">Zinc</keyword>
<evidence type="ECO:0000256" key="3">
    <source>
        <dbReference type="ARBA" id="ARBA00023015"/>
    </source>
</evidence>
<evidence type="ECO:0000256" key="5">
    <source>
        <dbReference type="ARBA" id="ARBA00023163"/>
    </source>
</evidence>
<keyword evidence="5" id="KW-0804">Transcription</keyword>
<dbReference type="InterPro" id="IPR007219">
    <property type="entry name" value="XnlR_reg_dom"/>
</dbReference>
<accession>A0A9P9BQ83</accession>
<evidence type="ECO:0000256" key="4">
    <source>
        <dbReference type="ARBA" id="ARBA00023125"/>
    </source>
</evidence>
<dbReference type="GeneID" id="70179455"/>
<evidence type="ECO:0000313" key="8">
    <source>
        <dbReference type="EMBL" id="KAH7030573.1"/>
    </source>
</evidence>
<dbReference type="OrthoDB" id="4161332at2759"/>
<dbReference type="RefSeq" id="XP_046012253.1">
    <property type="nucleotide sequence ID" value="XM_046149909.1"/>
</dbReference>
<dbReference type="Proteomes" id="UP000756346">
    <property type="component" value="Unassembled WGS sequence"/>
</dbReference>
<keyword evidence="1" id="KW-0479">Metal-binding</keyword>
<dbReference type="PANTHER" id="PTHR31313">
    <property type="entry name" value="TY1 ENHANCER ACTIVATOR"/>
    <property type="match status" value="1"/>
</dbReference>
<organism evidence="8 9">
    <name type="scientific">Microdochium trichocladiopsis</name>
    <dbReference type="NCBI Taxonomy" id="1682393"/>
    <lineage>
        <taxon>Eukaryota</taxon>
        <taxon>Fungi</taxon>
        <taxon>Dikarya</taxon>
        <taxon>Ascomycota</taxon>
        <taxon>Pezizomycotina</taxon>
        <taxon>Sordariomycetes</taxon>
        <taxon>Xylariomycetidae</taxon>
        <taxon>Xylariales</taxon>
        <taxon>Microdochiaceae</taxon>
        <taxon>Microdochium</taxon>
    </lineage>
</organism>
<evidence type="ECO:0000313" key="9">
    <source>
        <dbReference type="Proteomes" id="UP000756346"/>
    </source>
</evidence>
<name>A0A9P9BQ83_9PEZI</name>
<evidence type="ECO:0000256" key="2">
    <source>
        <dbReference type="ARBA" id="ARBA00022833"/>
    </source>
</evidence>
<comment type="caution">
    <text evidence="8">The sequence shown here is derived from an EMBL/GenBank/DDBJ whole genome shotgun (WGS) entry which is preliminary data.</text>
</comment>
<dbReference type="Pfam" id="PF04082">
    <property type="entry name" value="Fungal_trans"/>
    <property type="match status" value="1"/>
</dbReference>
<keyword evidence="9" id="KW-1185">Reference proteome</keyword>
<gene>
    <name evidence="8" type="ORF">B0I36DRAFT_242403</name>
</gene>
<dbReference type="AlphaFoldDB" id="A0A9P9BQ83"/>
<feature type="domain" description="Xylanolytic transcriptional activator regulatory" evidence="7">
    <location>
        <begin position="79"/>
        <end position="157"/>
    </location>
</feature>
<dbReference type="GO" id="GO:0008270">
    <property type="term" value="F:zinc ion binding"/>
    <property type="evidence" value="ECO:0007669"/>
    <property type="project" value="InterPro"/>
</dbReference>
<reference evidence="8" key="1">
    <citation type="journal article" date="2021" name="Nat. Commun.">
        <title>Genetic determinants of endophytism in the Arabidopsis root mycobiome.</title>
        <authorList>
            <person name="Mesny F."/>
            <person name="Miyauchi S."/>
            <person name="Thiergart T."/>
            <person name="Pickel B."/>
            <person name="Atanasova L."/>
            <person name="Karlsson M."/>
            <person name="Huettel B."/>
            <person name="Barry K.W."/>
            <person name="Haridas S."/>
            <person name="Chen C."/>
            <person name="Bauer D."/>
            <person name="Andreopoulos W."/>
            <person name="Pangilinan J."/>
            <person name="LaButti K."/>
            <person name="Riley R."/>
            <person name="Lipzen A."/>
            <person name="Clum A."/>
            <person name="Drula E."/>
            <person name="Henrissat B."/>
            <person name="Kohler A."/>
            <person name="Grigoriev I.V."/>
            <person name="Martin F.M."/>
            <person name="Hacquard S."/>
        </authorList>
    </citation>
    <scope>NUCLEOTIDE SEQUENCE</scope>
    <source>
        <strain evidence="8">MPI-CAGE-CH-0230</strain>
    </source>
</reference>
<sequence length="261" mass="28544">MALGGPMFSEFLLMSMYASASRLVYGMGVDEQRTQGDLFTRLAKEYLAKELDGPTKITTIQGLLLLSARECVLGEISQGWNHAGLAFRMIQDLGVHLAPSEVAGSSSLSLEEQATRDRLFWAAFIWDKSMSLALGREPTLAARKNRDPSSMADFDDDNEPWTPYSADPASCSPAFLSYVYQPKQRVAAFRFYAHVCLVGCLLVLRETHLLTGLRHLADRFFMASSWNSTAQRAGSLSANVEPPSLSCVNGSMPCGSLSPTA</sequence>
<dbReference type="GO" id="GO:0003677">
    <property type="term" value="F:DNA binding"/>
    <property type="evidence" value="ECO:0007669"/>
    <property type="project" value="UniProtKB-KW"/>
</dbReference>
<proteinExistence type="predicted"/>
<keyword evidence="6" id="KW-0539">Nucleus</keyword>